<dbReference type="Proteomes" id="UP000694018">
    <property type="component" value="Chromosome"/>
</dbReference>
<evidence type="ECO:0000313" key="1">
    <source>
        <dbReference type="EMBL" id="QXJ28919.1"/>
    </source>
</evidence>
<accession>A0A8F5GTG3</accession>
<dbReference type="GeneID" id="65563306"/>
<proteinExistence type="predicted"/>
<sequence>MQEKVSFLEIKNEFSKVRISIDFSGNSPRFKIECITSGITRYIDPLTMEILMQIPDNILEKYIYSQNER</sequence>
<gene>
    <name evidence="1" type="ORF">J5U23_01788</name>
</gene>
<reference evidence="1" key="1">
    <citation type="journal article" date="2021" name="Environ. Microbiol.">
        <title>New insights into the diversity and evolution of the archaeal mobilome from three complete genomes of Saccharolobus shibatae.</title>
        <authorList>
            <person name="Medvedeva S."/>
            <person name="Brandt D."/>
            <person name="Cvirkaite-Krupovic V."/>
            <person name="Liu Y."/>
            <person name="Severinov K."/>
            <person name="Ishino S."/>
            <person name="Ishino Y."/>
            <person name="Prangishvili D."/>
            <person name="Kalinowski J."/>
            <person name="Krupovic M."/>
        </authorList>
    </citation>
    <scope>NUCLEOTIDE SEQUENCE</scope>
    <source>
        <strain evidence="1">B12</strain>
    </source>
</reference>
<dbReference type="EMBL" id="CP077717">
    <property type="protein sequence ID" value="QXJ28919.1"/>
    <property type="molecule type" value="Genomic_DNA"/>
</dbReference>
<name>A0A8F5GTG3_SACSH</name>
<organism evidence="1 2">
    <name type="scientific">Saccharolobus shibatae (strain ATCC 51178 / DSM 5389 / JCM 8931 / NBRC 15437 / B12)</name>
    <name type="common">Sulfolobus shibatae</name>
    <dbReference type="NCBI Taxonomy" id="523848"/>
    <lineage>
        <taxon>Archaea</taxon>
        <taxon>Thermoproteota</taxon>
        <taxon>Thermoprotei</taxon>
        <taxon>Sulfolobales</taxon>
        <taxon>Sulfolobaceae</taxon>
        <taxon>Saccharolobus</taxon>
    </lineage>
</organism>
<protein>
    <submittedName>
        <fullName evidence="1">Uncharacterized protein</fullName>
    </submittedName>
</protein>
<dbReference type="KEGG" id="sshi:J5U23_01788"/>
<dbReference type="RefSeq" id="WP_218265900.1">
    <property type="nucleotide sequence ID" value="NZ_CP077717.1"/>
</dbReference>
<evidence type="ECO:0000313" key="2">
    <source>
        <dbReference type="Proteomes" id="UP000694018"/>
    </source>
</evidence>
<dbReference type="AlphaFoldDB" id="A0A8F5GTG3"/>